<sequence length="138" mass="15104">MHDFCLQSMHSSSLPDHKISTLAGAAAETAALSCDDTAGSIQVMLNEGLISRRHRIMWSGSVGDLRRAQRALTTVEGQVRRCMFAHIRQEYVEASVAIRHCSDKLVPVGGTPVRLHHFVANSRDCTVLAFRMAASLMA</sequence>
<dbReference type="PANTHER" id="PTHR34838:SF9">
    <property type="entry name" value="PECTINESTERASE INHIBITOR DOMAIN-CONTAINING PROTEIN"/>
    <property type="match status" value="1"/>
</dbReference>
<protein>
    <submittedName>
        <fullName evidence="1">Uncharacterized protein</fullName>
    </submittedName>
</protein>
<proteinExistence type="predicted"/>
<name>A0A2T7D725_9POAL</name>
<dbReference type="PANTHER" id="PTHR34838">
    <property type="entry name" value="OS08G0142100 PROTEIN-RELATED"/>
    <property type="match status" value="1"/>
</dbReference>
<dbReference type="AlphaFoldDB" id="A0A2T7D725"/>
<organism evidence="1 2">
    <name type="scientific">Panicum hallii var. hallii</name>
    <dbReference type="NCBI Taxonomy" id="1504633"/>
    <lineage>
        <taxon>Eukaryota</taxon>
        <taxon>Viridiplantae</taxon>
        <taxon>Streptophyta</taxon>
        <taxon>Embryophyta</taxon>
        <taxon>Tracheophyta</taxon>
        <taxon>Spermatophyta</taxon>
        <taxon>Magnoliopsida</taxon>
        <taxon>Liliopsida</taxon>
        <taxon>Poales</taxon>
        <taxon>Poaceae</taxon>
        <taxon>PACMAD clade</taxon>
        <taxon>Panicoideae</taxon>
        <taxon>Panicodae</taxon>
        <taxon>Paniceae</taxon>
        <taxon>Panicinae</taxon>
        <taxon>Panicum</taxon>
        <taxon>Panicum sect. Panicum</taxon>
    </lineage>
</organism>
<gene>
    <name evidence="1" type="ORF">GQ55_6G181900</name>
</gene>
<evidence type="ECO:0000313" key="2">
    <source>
        <dbReference type="Proteomes" id="UP000244336"/>
    </source>
</evidence>
<accession>A0A2T7D725</accession>
<reference evidence="1 2" key="1">
    <citation type="submission" date="2018-04" db="EMBL/GenBank/DDBJ databases">
        <title>WGS assembly of Panicum hallii var. hallii HAL2.</title>
        <authorList>
            <person name="Lovell J."/>
            <person name="Jenkins J."/>
            <person name="Lowry D."/>
            <person name="Mamidi S."/>
            <person name="Sreedasyam A."/>
            <person name="Weng X."/>
            <person name="Barry K."/>
            <person name="Bonette J."/>
            <person name="Campitelli B."/>
            <person name="Daum C."/>
            <person name="Gordon S."/>
            <person name="Gould B."/>
            <person name="Lipzen A."/>
            <person name="MacQueen A."/>
            <person name="Palacio-Mejia J."/>
            <person name="Plott C."/>
            <person name="Shakirov E."/>
            <person name="Shu S."/>
            <person name="Yoshinaga Y."/>
            <person name="Zane M."/>
            <person name="Rokhsar D."/>
            <person name="Grimwood J."/>
            <person name="Schmutz J."/>
            <person name="Juenger T."/>
        </authorList>
    </citation>
    <scope>NUCLEOTIDE SEQUENCE [LARGE SCALE GENOMIC DNA]</scope>
    <source>
        <strain evidence="2">cv. HAL2</strain>
    </source>
</reference>
<dbReference type="Gramene" id="PUZ51397">
    <property type="protein sequence ID" value="PUZ51397"/>
    <property type="gene ID" value="GQ55_6G181900"/>
</dbReference>
<dbReference type="Proteomes" id="UP000244336">
    <property type="component" value="Chromosome 6"/>
</dbReference>
<keyword evidence="2" id="KW-1185">Reference proteome</keyword>
<evidence type="ECO:0000313" key="1">
    <source>
        <dbReference type="EMBL" id="PUZ51397.1"/>
    </source>
</evidence>
<dbReference type="OrthoDB" id="10496458at2759"/>
<dbReference type="EMBL" id="CM009754">
    <property type="protein sequence ID" value="PUZ51397.1"/>
    <property type="molecule type" value="Genomic_DNA"/>
</dbReference>